<name>A0A831Z1W7_UNCKA</name>
<comment type="caution">
    <text evidence="2">The sequence shown here is derived from an EMBL/GenBank/DDBJ whole genome shotgun (WGS) entry which is preliminary data.</text>
</comment>
<organism evidence="2">
    <name type="scientific">candidate division WWE3 bacterium</name>
    <dbReference type="NCBI Taxonomy" id="2053526"/>
    <lineage>
        <taxon>Bacteria</taxon>
        <taxon>Katanobacteria</taxon>
    </lineage>
</organism>
<proteinExistence type="predicted"/>
<keyword evidence="1" id="KW-0472">Membrane</keyword>
<dbReference type="EMBL" id="DSPJ01000002">
    <property type="protein sequence ID" value="HEX61544.1"/>
    <property type="molecule type" value="Genomic_DNA"/>
</dbReference>
<keyword evidence="1" id="KW-1133">Transmembrane helix</keyword>
<gene>
    <name evidence="2" type="ORF">ENR01_00035</name>
</gene>
<evidence type="ECO:0000256" key="1">
    <source>
        <dbReference type="SAM" id="Phobius"/>
    </source>
</evidence>
<keyword evidence="1" id="KW-0812">Transmembrane</keyword>
<accession>A0A831Z1W7</accession>
<sequence>MVWLAILKGFISSVYLLGIYFSIATLLSGWEFAASQFLRYWYWIVGLAAGFGVQIGLFSHLRAAHRVKMSAGPVAAAGTTSGAAMLSCSPTIWRISCPSSVFRESALLSANTRPKFSGEAFWLIWLELGTWFPKLKMLKSKLVLVAALLILPLLAVIGVLQPDGDPKPSNILETRENSEGDVSVFVTPRGDLVSDPIWNFEVTLNTHSVELLQDLAEVSDLVAGAESYSPIAWEGDASGGHHRSGILKFAPISPLPKEIELIISGIGGVDRRFRWELLTGKGGE</sequence>
<protein>
    <submittedName>
        <fullName evidence="2">Uncharacterized protein</fullName>
    </submittedName>
</protein>
<dbReference type="AlphaFoldDB" id="A0A831Z1W7"/>
<reference evidence="2" key="1">
    <citation type="journal article" date="2020" name="mSystems">
        <title>Genome- and Community-Level Interaction Insights into Carbon Utilization and Element Cycling Functions of Hydrothermarchaeota in Hydrothermal Sediment.</title>
        <authorList>
            <person name="Zhou Z."/>
            <person name="Liu Y."/>
            <person name="Xu W."/>
            <person name="Pan J."/>
            <person name="Luo Z.H."/>
            <person name="Li M."/>
        </authorList>
    </citation>
    <scope>NUCLEOTIDE SEQUENCE [LARGE SCALE GENOMIC DNA]</scope>
    <source>
        <strain evidence="2">SpSt-361</strain>
    </source>
</reference>
<feature type="transmembrane region" description="Helical" evidence="1">
    <location>
        <begin position="142"/>
        <end position="160"/>
    </location>
</feature>
<feature type="transmembrane region" description="Helical" evidence="1">
    <location>
        <begin position="40"/>
        <end position="61"/>
    </location>
</feature>
<feature type="transmembrane region" description="Helical" evidence="1">
    <location>
        <begin position="7"/>
        <end position="28"/>
    </location>
</feature>
<evidence type="ECO:0000313" key="2">
    <source>
        <dbReference type="EMBL" id="HEX61544.1"/>
    </source>
</evidence>